<organism evidence="7">
    <name type="scientific">Arion vulgaris</name>
    <dbReference type="NCBI Taxonomy" id="1028688"/>
    <lineage>
        <taxon>Eukaryota</taxon>
        <taxon>Metazoa</taxon>
        <taxon>Spiralia</taxon>
        <taxon>Lophotrochozoa</taxon>
        <taxon>Mollusca</taxon>
        <taxon>Gastropoda</taxon>
        <taxon>Heterobranchia</taxon>
        <taxon>Euthyneura</taxon>
        <taxon>Panpulmonata</taxon>
        <taxon>Eupulmonata</taxon>
        <taxon>Stylommatophora</taxon>
        <taxon>Helicina</taxon>
        <taxon>Arionoidea</taxon>
        <taxon>Arionidae</taxon>
        <taxon>Arion</taxon>
    </lineage>
</organism>
<dbReference type="EMBL" id="HACG01047980">
    <property type="protein sequence ID" value="CEK94845.1"/>
    <property type="molecule type" value="Transcribed_RNA"/>
</dbReference>
<dbReference type="AlphaFoldDB" id="A0A0B7BRQ0"/>
<name>A0A0B7BRQ0_9EUPU</name>
<evidence type="ECO:0000313" key="1">
    <source>
        <dbReference type="EMBL" id="CEK94835.1"/>
    </source>
</evidence>
<dbReference type="EMBL" id="HACG01047972">
    <property type="protein sequence ID" value="CEK94837.1"/>
    <property type="molecule type" value="Transcribed_RNA"/>
</dbReference>
<accession>A0A0B7BRQ0</accession>
<evidence type="ECO:0000313" key="4">
    <source>
        <dbReference type="EMBL" id="CEK94840.1"/>
    </source>
</evidence>
<dbReference type="EMBL" id="HACG01047978">
    <property type="protein sequence ID" value="CEK94843.1"/>
    <property type="molecule type" value="Transcribed_RNA"/>
</dbReference>
<dbReference type="EMBL" id="HACG01047975">
    <property type="protein sequence ID" value="CEK94840.1"/>
    <property type="molecule type" value="Transcribed_RNA"/>
</dbReference>
<reference evidence="7" key="1">
    <citation type="submission" date="2014-12" db="EMBL/GenBank/DDBJ databases">
        <title>Insight into the proteome of Arion vulgaris.</title>
        <authorList>
            <person name="Aradska J."/>
            <person name="Bulat T."/>
            <person name="Smidak R."/>
            <person name="Sarate P."/>
            <person name="Gangsoo J."/>
            <person name="Sialana F."/>
            <person name="Bilban M."/>
            <person name="Lubec G."/>
        </authorList>
    </citation>
    <scope>NUCLEOTIDE SEQUENCE</scope>
    <source>
        <tissue evidence="7">Skin</tissue>
    </source>
</reference>
<gene>
    <name evidence="7" type="primary">ORF204111</name>
    <name evidence="1" type="synonym">ORF204077</name>
    <name evidence="2" type="synonym">ORF204080</name>
    <name evidence="3" type="synonym">ORF204081</name>
    <name evidence="4" type="synonym">ORF204090</name>
    <name evidence="5" type="synonym">ORF204105</name>
    <name evidence="6" type="synonym">ORF204109</name>
</gene>
<evidence type="ECO:0000313" key="2">
    <source>
        <dbReference type="EMBL" id="CEK94836.1"/>
    </source>
</evidence>
<evidence type="ECO:0000313" key="3">
    <source>
        <dbReference type="EMBL" id="CEK94837.1"/>
    </source>
</evidence>
<sequence>MEVRWRGYPSIAQKPHPKKTLKLLLILYSDLRIFKSQFVQAELDAEEEKNDCLTSLV</sequence>
<evidence type="ECO:0000313" key="5">
    <source>
        <dbReference type="EMBL" id="CEK94843.1"/>
    </source>
</evidence>
<dbReference type="EMBL" id="HACG01047971">
    <property type="protein sequence ID" value="CEK94836.1"/>
    <property type="molecule type" value="Transcribed_RNA"/>
</dbReference>
<dbReference type="EMBL" id="HACG01047970">
    <property type="protein sequence ID" value="CEK94835.1"/>
    <property type="molecule type" value="Transcribed_RNA"/>
</dbReference>
<evidence type="ECO:0000313" key="7">
    <source>
        <dbReference type="EMBL" id="CEK94845.1"/>
    </source>
</evidence>
<dbReference type="EMBL" id="HACG01047979">
    <property type="protein sequence ID" value="CEK94844.1"/>
    <property type="molecule type" value="Transcribed_RNA"/>
</dbReference>
<evidence type="ECO:0000313" key="6">
    <source>
        <dbReference type="EMBL" id="CEK94844.1"/>
    </source>
</evidence>
<protein>
    <submittedName>
        <fullName evidence="7">Uncharacterized protein</fullName>
    </submittedName>
</protein>
<proteinExistence type="predicted"/>